<dbReference type="SMART" id="SM00380">
    <property type="entry name" value="AP2"/>
    <property type="match status" value="1"/>
</dbReference>
<dbReference type="PRINTS" id="PR00367">
    <property type="entry name" value="ETHRSPELEMNT"/>
</dbReference>
<evidence type="ECO:0000256" key="6">
    <source>
        <dbReference type="ARBA" id="ARBA00024343"/>
    </source>
</evidence>
<dbReference type="Proteomes" id="UP000467840">
    <property type="component" value="Chromosome 4"/>
</dbReference>
<keyword evidence="2" id="KW-0805">Transcription regulation</keyword>
<evidence type="ECO:0000256" key="1">
    <source>
        <dbReference type="ARBA" id="ARBA00004123"/>
    </source>
</evidence>
<keyword evidence="9" id="KW-1185">Reference proteome</keyword>
<evidence type="ECO:0000256" key="4">
    <source>
        <dbReference type="ARBA" id="ARBA00023163"/>
    </source>
</evidence>
<evidence type="ECO:0000256" key="3">
    <source>
        <dbReference type="ARBA" id="ARBA00023125"/>
    </source>
</evidence>
<reference evidence="8 9" key="1">
    <citation type="journal article" date="2020" name="Mol. Plant">
        <title>The Chromosome-Based Rubber Tree Genome Provides New Insights into Spurge Genome Evolution and Rubber Biosynthesis.</title>
        <authorList>
            <person name="Liu J."/>
            <person name="Shi C."/>
            <person name="Shi C.C."/>
            <person name="Li W."/>
            <person name="Zhang Q.J."/>
            <person name="Zhang Y."/>
            <person name="Li K."/>
            <person name="Lu H.F."/>
            <person name="Shi C."/>
            <person name="Zhu S.T."/>
            <person name="Xiao Z.Y."/>
            <person name="Nan H."/>
            <person name="Yue Y."/>
            <person name="Zhu X.G."/>
            <person name="Wu Y."/>
            <person name="Hong X.N."/>
            <person name="Fan G.Y."/>
            <person name="Tong Y."/>
            <person name="Zhang D."/>
            <person name="Mao C.L."/>
            <person name="Liu Y.L."/>
            <person name="Hao S.J."/>
            <person name="Liu W.Q."/>
            <person name="Lv M.Q."/>
            <person name="Zhang H.B."/>
            <person name="Liu Y."/>
            <person name="Hu-Tang G.R."/>
            <person name="Wang J.P."/>
            <person name="Wang J.H."/>
            <person name="Sun Y.H."/>
            <person name="Ni S.B."/>
            <person name="Chen W.B."/>
            <person name="Zhang X.C."/>
            <person name="Jiao Y.N."/>
            <person name="Eichler E.E."/>
            <person name="Li G.H."/>
            <person name="Liu X."/>
            <person name="Gao L.Z."/>
        </authorList>
    </citation>
    <scope>NUCLEOTIDE SEQUENCE [LARGE SCALE GENOMIC DNA]</scope>
    <source>
        <strain evidence="9">cv. GT1</strain>
        <tissue evidence="8">Leaf</tissue>
    </source>
</reference>
<dbReference type="GO" id="GO:0005634">
    <property type="term" value="C:nucleus"/>
    <property type="evidence" value="ECO:0007669"/>
    <property type="project" value="UniProtKB-SubCell"/>
</dbReference>
<dbReference type="AlphaFoldDB" id="A0A6A6LMP4"/>
<accession>A0A6A6LMP4</accession>
<dbReference type="Gene3D" id="3.30.730.10">
    <property type="entry name" value="AP2/ERF domain"/>
    <property type="match status" value="1"/>
</dbReference>
<dbReference type="EMBL" id="JAAGAX010000010">
    <property type="protein sequence ID" value="KAF2301787.1"/>
    <property type="molecule type" value="Genomic_DNA"/>
</dbReference>
<dbReference type="GO" id="GO:0009873">
    <property type="term" value="P:ethylene-activated signaling pathway"/>
    <property type="evidence" value="ECO:0007669"/>
    <property type="project" value="InterPro"/>
</dbReference>
<dbReference type="InterPro" id="IPR016177">
    <property type="entry name" value="DNA-bd_dom_sf"/>
</dbReference>
<keyword evidence="5" id="KW-0539">Nucleus</keyword>
<keyword evidence="3" id="KW-0238">DNA-binding</keyword>
<dbReference type="InterPro" id="IPR036955">
    <property type="entry name" value="AP2/ERF_dom_sf"/>
</dbReference>
<sequence>MHGKRPLLCSDEGKEDQILYTHQPSLHDQGQSVLAHHAMASNHRLDEHVQANLESARIKHCPSQTTKNTDQGNLRRRHYRGVRQRPWGKWAAEIRDPKKAARVWLGTFDTAEAAATAYDAAALKFKGTKAKLNFPERVQGGSSDNNLGSSFLRAANYQNPLLLPNNNNAMVSTSSTFANINNLPTPDHPFPPPLTHEAFPNLLQYAQLLSCNDDSYLQYAAASGLHPNYNQEPFLSRSFSMTSSSSSASSAVPQQQQQPDEDFWRFFPQVAATDHHFLYQESDFDNTTSKEKHKIMMSLLSTRSCNS</sequence>
<name>A0A6A6LMP4_HEVBR</name>
<dbReference type="InterPro" id="IPR044808">
    <property type="entry name" value="ERF_plant"/>
</dbReference>
<evidence type="ECO:0000313" key="9">
    <source>
        <dbReference type="Proteomes" id="UP000467840"/>
    </source>
</evidence>
<dbReference type="PANTHER" id="PTHR31190">
    <property type="entry name" value="DNA-BINDING DOMAIN"/>
    <property type="match status" value="1"/>
</dbReference>
<gene>
    <name evidence="8" type="ORF">GH714_029312</name>
</gene>
<evidence type="ECO:0000256" key="5">
    <source>
        <dbReference type="ARBA" id="ARBA00023242"/>
    </source>
</evidence>
<dbReference type="PANTHER" id="PTHR31190:SF489">
    <property type="entry name" value="ETHYLENE-RESPONSIVE TRANSCRIPTION FACTOR ERF113-RELATED"/>
    <property type="match status" value="1"/>
</dbReference>
<dbReference type="FunFam" id="3.30.730.10:FF:000001">
    <property type="entry name" value="Ethylene-responsive transcription factor 2"/>
    <property type="match status" value="1"/>
</dbReference>
<dbReference type="CDD" id="cd00018">
    <property type="entry name" value="AP2"/>
    <property type="match status" value="1"/>
</dbReference>
<organism evidence="8 9">
    <name type="scientific">Hevea brasiliensis</name>
    <name type="common">Para rubber tree</name>
    <name type="synonym">Siphonia brasiliensis</name>
    <dbReference type="NCBI Taxonomy" id="3981"/>
    <lineage>
        <taxon>Eukaryota</taxon>
        <taxon>Viridiplantae</taxon>
        <taxon>Streptophyta</taxon>
        <taxon>Embryophyta</taxon>
        <taxon>Tracheophyta</taxon>
        <taxon>Spermatophyta</taxon>
        <taxon>Magnoliopsida</taxon>
        <taxon>eudicotyledons</taxon>
        <taxon>Gunneridae</taxon>
        <taxon>Pentapetalae</taxon>
        <taxon>rosids</taxon>
        <taxon>fabids</taxon>
        <taxon>Malpighiales</taxon>
        <taxon>Euphorbiaceae</taxon>
        <taxon>Crotonoideae</taxon>
        <taxon>Micrandreae</taxon>
        <taxon>Hevea</taxon>
    </lineage>
</organism>
<dbReference type="GO" id="GO:0003677">
    <property type="term" value="F:DNA binding"/>
    <property type="evidence" value="ECO:0007669"/>
    <property type="project" value="UniProtKB-KW"/>
</dbReference>
<dbReference type="GO" id="GO:0003700">
    <property type="term" value="F:DNA-binding transcription factor activity"/>
    <property type="evidence" value="ECO:0007669"/>
    <property type="project" value="InterPro"/>
</dbReference>
<feature type="domain" description="AP2/ERF" evidence="7">
    <location>
        <begin position="78"/>
        <end position="135"/>
    </location>
</feature>
<dbReference type="Pfam" id="PF00847">
    <property type="entry name" value="AP2"/>
    <property type="match status" value="1"/>
</dbReference>
<evidence type="ECO:0000256" key="2">
    <source>
        <dbReference type="ARBA" id="ARBA00023015"/>
    </source>
</evidence>
<comment type="subcellular location">
    <subcellularLocation>
        <location evidence="1">Nucleus</location>
    </subcellularLocation>
</comment>
<keyword evidence="4" id="KW-0804">Transcription</keyword>
<proteinExistence type="inferred from homology"/>
<evidence type="ECO:0000313" key="8">
    <source>
        <dbReference type="EMBL" id="KAF2301787.1"/>
    </source>
</evidence>
<dbReference type="SUPFAM" id="SSF54171">
    <property type="entry name" value="DNA-binding domain"/>
    <property type="match status" value="1"/>
</dbReference>
<evidence type="ECO:0000259" key="7">
    <source>
        <dbReference type="PROSITE" id="PS51032"/>
    </source>
</evidence>
<protein>
    <recommendedName>
        <fullName evidence="7">AP2/ERF domain-containing protein</fullName>
    </recommendedName>
</protein>
<dbReference type="PROSITE" id="PS51032">
    <property type="entry name" value="AP2_ERF"/>
    <property type="match status" value="1"/>
</dbReference>
<comment type="similarity">
    <text evidence="6">Belongs to the AP2/ERF transcription factor family. ERF subfamily.</text>
</comment>
<dbReference type="InterPro" id="IPR001471">
    <property type="entry name" value="AP2/ERF_dom"/>
</dbReference>
<comment type="caution">
    <text evidence="8">The sequence shown here is derived from an EMBL/GenBank/DDBJ whole genome shotgun (WGS) entry which is preliminary data.</text>
</comment>